<dbReference type="EMBL" id="LXQA010723516">
    <property type="protein sequence ID" value="MCI67776.1"/>
    <property type="molecule type" value="Genomic_DNA"/>
</dbReference>
<dbReference type="Proteomes" id="UP000265520">
    <property type="component" value="Unassembled WGS sequence"/>
</dbReference>
<dbReference type="AlphaFoldDB" id="A0A392U5U3"/>
<protein>
    <submittedName>
        <fullName evidence="1">Mitochondrial-like metalloendopeptidase OMA1</fullName>
    </submittedName>
</protein>
<comment type="caution">
    <text evidence="1">The sequence shown here is derived from an EMBL/GenBank/DDBJ whole genome shotgun (WGS) entry which is preliminary data.</text>
</comment>
<sequence>RLVPKIYENIEKDAKFADYVSPHHPPGGKRAEVLARPEIMEEALILYNDVSARHGVE</sequence>
<keyword evidence="2" id="KW-1185">Reference proteome</keyword>
<organism evidence="1 2">
    <name type="scientific">Trifolium medium</name>
    <dbReference type="NCBI Taxonomy" id="97028"/>
    <lineage>
        <taxon>Eukaryota</taxon>
        <taxon>Viridiplantae</taxon>
        <taxon>Streptophyta</taxon>
        <taxon>Embryophyta</taxon>
        <taxon>Tracheophyta</taxon>
        <taxon>Spermatophyta</taxon>
        <taxon>Magnoliopsida</taxon>
        <taxon>eudicotyledons</taxon>
        <taxon>Gunneridae</taxon>
        <taxon>Pentapetalae</taxon>
        <taxon>rosids</taxon>
        <taxon>fabids</taxon>
        <taxon>Fabales</taxon>
        <taxon>Fabaceae</taxon>
        <taxon>Papilionoideae</taxon>
        <taxon>50 kb inversion clade</taxon>
        <taxon>NPAAA clade</taxon>
        <taxon>Hologalegina</taxon>
        <taxon>IRL clade</taxon>
        <taxon>Trifolieae</taxon>
        <taxon>Trifolium</taxon>
    </lineage>
</organism>
<accession>A0A392U5U3</accession>
<proteinExistence type="predicted"/>
<feature type="non-terminal residue" evidence="1">
    <location>
        <position position="1"/>
    </location>
</feature>
<evidence type="ECO:0000313" key="2">
    <source>
        <dbReference type="Proteomes" id="UP000265520"/>
    </source>
</evidence>
<evidence type="ECO:0000313" key="1">
    <source>
        <dbReference type="EMBL" id="MCI67776.1"/>
    </source>
</evidence>
<reference evidence="1 2" key="1">
    <citation type="journal article" date="2018" name="Front. Plant Sci.">
        <title>Red Clover (Trifolium pratense) and Zigzag Clover (T. medium) - A Picture of Genomic Similarities and Differences.</title>
        <authorList>
            <person name="Dluhosova J."/>
            <person name="Istvanek J."/>
            <person name="Nedelnik J."/>
            <person name="Repkova J."/>
        </authorList>
    </citation>
    <scope>NUCLEOTIDE SEQUENCE [LARGE SCALE GENOMIC DNA]</scope>
    <source>
        <strain evidence="2">cv. 10/8</strain>
        <tissue evidence="1">Leaf</tissue>
    </source>
</reference>
<name>A0A392U5U3_9FABA</name>